<dbReference type="OrthoDB" id="9782at2157"/>
<keyword evidence="4" id="KW-1185">Reference proteome</keyword>
<dbReference type="SUPFAM" id="SSF53448">
    <property type="entry name" value="Nucleotide-diphospho-sugar transferases"/>
    <property type="match status" value="1"/>
</dbReference>
<gene>
    <name evidence="3" type="ORF">DM868_04560</name>
</gene>
<protein>
    <submittedName>
        <fullName evidence="3">Cobalamin biosynthesis protein CobY</fullName>
    </submittedName>
</protein>
<dbReference type="AlphaFoldDB" id="A0A4U5JJ33"/>
<reference evidence="3 4" key="1">
    <citation type="submission" date="2019-04" db="EMBL/GenBank/DDBJ databases">
        <title>Natronomonas sp. F20-122 a newhaloarchaeon isolated from a saline saltern of Isla Bacuta, Huelva, Spain.</title>
        <authorList>
            <person name="Duran-Viseras A."/>
            <person name="Sanchez-Porro C."/>
            <person name="Ventosa A."/>
        </authorList>
    </citation>
    <scope>NUCLEOTIDE SEQUENCE [LARGE SCALE GENOMIC DNA]</scope>
    <source>
        <strain evidence="3 4">F20-122</strain>
    </source>
</reference>
<dbReference type="PANTHER" id="PTHR19136">
    <property type="entry name" value="MOLYBDENUM COFACTOR GUANYLYLTRANSFERASE"/>
    <property type="match status" value="1"/>
</dbReference>
<evidence type="ECO:0000313" key="4">
    <source>
        <dbReference type="Proteomes" id="UP000308037"/>
    </source>
</evidence>
<dbReference type="Pfam" id="PF12804">
    <property type="entry name" value="NTP_transf_3"/>
    <property type="match status" value="1"/>
</dbReference>
<evidence type="ECO:0000313" key="3">
    <source>
        <dbReference type="EMBL" id="TKR28421.1"/>
    </source>
</evidence>
<dbReference type="RefSeq" id="WP_137275720.1">
    <property type="nucleotide sequence ID" value="NZ_QKNX01000001.1"/>
</dbReference>
<dbReference type="GO" id="GO:0016779">
    <property type="term" value="F:nucleotidyltransferase activity"/>
    <property type="evidence" value="ECO:0007669"/>
    <property type="project" value="UniProtKB-ARBA"/>
</dbReference>
<proteinExistence type="predicted"/>
<organism evidence="3 4">
    <name type="scientific">Natronomonas salsuginis</name>
    <dbReference type="NCBI Taxonomy" id="2217661"/>
    <lineage>
        <taxon>Archaea</taxon>
        <taxon>Methanobacteriati</taxon>
        <taxon>Methanobacteriota</taxon>
        <taxon>Stenosarchaea group</taxon>
        <taxon>Halobacteria</taxon>
        <taxon>Halobacteriales</taxon>
        <taxon>Natronomonadaceae</taxon>
        <taxon>Natronomonas</taxon>
    </lineage>
</organism>
<dbReference type="InterPro" id="IPR025877">
    <property type="entry name" value="MobA-like_NTP_Trfase"/>
</dbReference>
<keyword evidence="1" id="KW-0808">Transferase</keyword>
<sequence>MCGGAGTRLDRGEKPLFEVGGAPMIDRVLRAVETSRIDTAHAVTSPLTPETIRRLDGRVPIIETDGDGYVTDLTAALDRVDRPVLTVVSDLPLVTAELIDRTIDAYADGALTVCVPTELKRRLGVGVDTTRAHGGRELSPSGLNVVGEDDAETIRVSYDARLAINVNRPSDAAVADEFARILDGEAMADGS</sequence>
<dbReference type="InterPro" id="IPR029044">
    <property type="entry name" value="Nucleotide-diphossugar_trans"/>
</dbReference>
<dbReference type="Gene3D" id="3.90.550.10">
    <property type="entry name" value="Spore Coat Polysaccharide Biosynthesis Protein SpsA, Chain A"/>
    <property type="match status" value="1"/>
</dbReference>
<accession>A0A4U5JJ33</accession>
<dbReference type="PANTHER" id="PTHR19136:SF81">
    <property type="entry name" value="MOLYBDENUM COFACTOR GUANYLYLTRANSFERASE"/>
    <property type="match status" value="1"/>
</dbReference>
<evidence type="ECO:0000259" key="2">
    <source>
        <dbReference type="Pfam" id="PF12804"/>
    </source>
</evidence>
<evidence type="ECO:0000256" key="1">
    <source>
        <dbReference type="ARBA" id="ARBA00022679"/>
    </source>
</evidence>
<dbReference type="Proteomes" id="UP000308037">
    <property type="component" value="Unassembled WGS sequence"/>
</dbReference>
<dbReference type="EMBL" id="QKNX01000001">
    <property type="protein sequence ID" value="TKR28421.1"/>
    <property type="molecule type" value="Genomic_DNA"/>
</dbReference>
<feature type="domain" description="MobA-like NTP transferase" evidence="2">
    <location>
        <begin position="2"/>
        <end position="122"/>
    </location>
</feature>
<name>A0A4U5JJ33_9EURY</name>
<comment type="caution">
    <text evidence="3">The sequence shown here is derived from an EMBL/GenBank/DDBJ whole genome shotgun (WGS) entry which is preliminary data.</text>
</comment>